<evidence type="ECO:0000313" key="2">
    <source>
        <dbReference type="Proteomes" id="UP001171916"/>
    </source>
</evidence>
<dbReference type="PANTHER" id="PTHR37805">
    <property type="entry name" value="CYTOPLASMIC PROTEIN-RELATED"/>
    <property type="match status" value="1"/>
</dbReference>
<keyword evidence="2" id="KW-1185">Reference proteome</keyword>
<dbReference type="Pfam" id="PF07308">
    <property type="entry name" value="DUF1456"/>
    <property type="match status" value="2"/>
</dbReference>
<name>A0ABT7YAS7_9BACT</name>
<comment type="caution">
    <text evidence="1">The sequence shown here is derived from an EMBL/GenBank/DDBJ whole genome shotgun (WGS) entry which is preliminary data.</text>
</comment>
<evidence type="ECO:0000313" key="1">
    <source>
        <dbReference type="EMBL" id="MDN3203629.1"/>
    </source>
</evidence>
<sequence length="156" mass="18469">MSNNDILRTLRYTFDFKDSEMIEIFALAGREMNRSEVINWMKKEDEEDFQALFDKDLAYFLNGLIIKNRGKKDGEIPKAEKSLNNNQIFRKLRIALTYKEDDILEVLSSVGMHISPHELSAFFRNPKQSQYRVCHDQVLRYFLRGLQKKYRGTGHK</sequence>
<organism evidence="1 2">
    <name type="scientific">Algoriphagus sediminis</name>
    <dbReference type="NCBI Taxonomy" id="3057113"/>
    <lineage>
        <taxon>Bacteria</taxon>
        <taxon>Pseudomonadati</taxon>
        <taxon>Bacteroidota</taxon>
        <taxon>Cytophagia</taxon>
        <taxon>Cytophagales</taxon>
        <taxon>Cyclobacteriaceae</taxon>
        <taxon>Algoriphagus</taxon>
    </lineage>
</organism>
<dbReference type="EMBL" id="JAUEPH010000002">
    <property type="protein sequence ID" value="MDN3203629.1"/>
    <property type="molecule type" value="Genomic_DNA"/>
</dbReference>
<proteinExistence type="predicted"/>
<dbReference type="Proteomes" id="UP001171916">
    <property type="component" value="Unassembled WGS sequence"/>
</dbReference>
<protein>
    <submittedName>
        <fullName evidence="1">DUF1456 family protein</fullName>
    </submittedName>
</protein>
<reference evidence="1" key="1">
    <citation type="submission" date="2023-06" db="EMBL/GenBank/DDBJ databases">
        <title>Robiginitalea aurantiacus sp. nov. and Algoriphagus sediminis sp. nov., isolated from coastal sediment.</title>
        <authorList>
            <person name="Zhou Z.Y."/>
            <person name="An J."/>
            <person name="Jia Y.W."/>
            <person name="Du Z.J."/>
        </authorList>
    </citation>
    <scope>NUCLEOTIDE SEQUENCE</scope>
    <source>
        <strain evidence="1">C2-7</strain>
    </source>
</reference>
<dbReference type="InterPro" id="IPR009921">
    <property type="entry name" value="YehS-like"/>
</dbReference>
<dbReference type="PANTHER" id="PTHR37805:SF1">
    <property type="entry name" value="CYTOPLASMIC PROTEIN"/>
    <property type="match status" value="1"/>
</dbReference>
<dbReference type="RefSeq" id="WP_289999189.1">
    <property type="nucleotide sequence ID" value="NZ_JAUEPH010000002.1"/>
</dbReference>
<gene>
    <name evidence="1" type="ORF">QVH07_05695</name>
</gene>
<accession>A0ABT7YAS7</accession>